<organism evidence="1">
    <name type="scientific">Proteus mirabilis</name>
    <dbReference type="NCBI Taxonomy" id="584"/>
    <lineage>
        <taxon>Bacteria</taxon>
        <taxon>Pseudomonadati</taxon>
        <taxon>Pseudomonadota</taxon>
        <taxon>Gammaproteobacteria</taxon>
        <taxon>Enterobacterales</taxon>
        <taxon>Morganellaceae</taxon>
        <taxon>Proteus</taxon>
    </lineage>
</organism>
<sequence length="71" mass="8320">MNIMTFYEFMKKGKQLENKGFYRRAIEQYNQAFIIADPPAKGAMSYQQKISNQSSKRCLDKAKIKVTESYL</sequence>
<accession>A0A7D6ADP6</accession>
<dbReference type="EMBL" id="CP059056">
    <property type="protein sequence ID" value="QLJ21282.1"/>
    <property type="molecule type" value="Genomic_DNA"/>
</dbReference>
<proteinExistence type="predicted"/>
<evidence type="ECO:0008006" key="2">
    <source>
        <dbReference type="Google" id="ProtNLM"/>
    </source>
</evidence>
<gene>
    <name evidence="1" type="ORF">HZ283_15075</name>
</gene>
<protein>
    <recommendedName>
        <fullName evidence="2">Tetratricopeptide repeat protein</fullName>
    </recommendedName>
</protein>
<name>A0A7D6ADP6_PROMI</name>
<reference evidence="1" key="1">
    <citation type="submission" date="2020-07" db="EMBL/GenBank/DDBJ databases">
        <title>Hypervirulent multi-drug resistant Proteus mirabilis strain with mosaic plasmid.</title>
        <authorList>
            <person name="Shelenkov A."/>
            <person name="Mikhaylova Y.V."/>
            <person name="Yanushevich Y.G."/>
            <person name="Petrova L."/>
            <person name="Fomina V."/>
            <person name="Zamyatin M."/>
            <person name="Shagin D."/>
        </authorList>
    </citation>
    <scope>NUCLEOTIDE SEQUENCE</scope>
    <source>
        <strain evidence="1">CriePir89</strain>
    </source>
</reference>
<evidence type="ECO:0000313" key="1">
    <source>
        <dbReference type="EMBL" id="QLJ21282.1"/>
    </source>
</evidence>
<dbReference type="AlphaFoldDB" id="A0A7D6ADP6"/>